<dbReference type="InterPro" id="IPR045854">
    <property type="entry name" value="NO2/SO3_Rdtase_4Fe4S_sf"/>
</dbReference>
<gene>
    <name evidence="9" type="primary">cobG</name>
    <name evidence="9" type="ORF">DUT91_08930</name>
</gene>
<dbReference type="GO" id="GO:0043818">
    <property type="term" value="F:precorrin-3B synthase activity"/>
    <property type="evidence" value="ECO:0007669"/>
    <property type="project" value="UniProtKB-EC"/>
</dbReference>
<evidence type="ECO:0000259" key="8">
    <source>
        <dbReference type="Pfam" id="PF03460"/>
    </source>
</evidence>
<comment type="caution">
    <text evidence="9">The sequence shown here is derived from an EMBL/GenBank/DDBJ whole genome shotgun (WGS) entry which is preliminary data.</text>
</comment>
<dbReference type="Pfam" id="PF01077">
    <property type="entry name" value="NIR_SIR"/>
    <property type="match status" value="1"/>
</dbReference>
<dbReference type="Gene3D" id="3.30.413.10">
    <property type="entry name" value="Sulfite Reductase Hemoprotein, domain 1"/>
    <property type="match status" value="2"/>
</dbReference>
<dbReference type="Pfam" id="PF03460">
    <property type="entry name" value="NIR_SIR_ferr"/>
    <property type="match status" value="2"/>
</dbReference>
<name>A0A368K4S6_9HYPH</name>
<dbReference type="Proteomes" id="UP000253420">
    <property type="component" value="Unassembled WGS sequence"/>
</dbReference>
<proteinExistence type="predicted"/>
<dbReference type="EMBL" id="QOZG01000003">
    <property type="protein sequence ID" value="RCS24388.1"/>
    <property type="molecule type" value="Genomic_DNA"/>
</dbReference>
<dbReference type="InterPro" id="IPR006067">
    <property type="entry name" value="NO2/SO3_Rdtase_4Fe4S_dom"/>
</dbReference>
<feature type="domain" description="Nitrite/sulphite reductase 4Fe-4S" evidence="7">
    <location>
        <begin position="102"/>
        <end position="250"/>
    </location>
</feature>
<evidence type="ECO:0000313" key="9">
    <source>
        <dbReference type="EMBL" id="RCS24388.1"/>
    </source>
</evidence>
<keyword evidence="1" id="KW-0004">4Fe-4S</keyword>
<sequence length="452" mass="48152">MKNSTVQNIAPKADRAQRRSACPGLFRMNQAADGHICRVKLSCGRLVADQARTISDVADRYGNGIVEITNRANLQLRGIDENDSDQVIMALTGAGLGPLVPEGDDVRNVMVNPTAGIDEAQTFDTIPLAERLLETLQITPAYYALSPKFSLLLDGGEACAIVRHTSDIWLAATQDGEHFAFGLASCPPVAVDDQPALGMVAAENSTALVTSLLDLFLELSAERAGVARMKHLLAEMPVSDILERLRLRLAFPVEHASDWRRAAPRPFAHLGSHRQRQQGFAYAGAAAPLGRLTPENLRALADLATEANGGQIRLTPWQSVLLPDLTTDRADDILRRMHPIGLASDPADPLASMIACSGSNGCASAFADTQADGAKLAKLLKNGKAAPVHLTGCAKSCASIRPAPATLVAVSPGRYDLFLRATAGPSRFGRLLAANITIEEAGRLLDKRLSPS</sequence>
<keyword evidence="4 9" id="KW-0560">Oxidoreductase</keyword>
<accession>A0A368K4S6</accession>
<dbReference type="GO" id="GO:0046872">
    <property type="term" value="F:metal ion binding"/>
    <property type="evidence" value="ECO:0007669"/>
    <property type="project" value="UniProtKB-KW"/>
</dbReference>
<keyword evidence="3" id="KW-0479">Metal-binding</keyword>
<keyword evidence="2" id="KW-0349">Heme</keyword>
<reference evidence="9 10" key="1">
    <citation type="submission" date="2018-07" db="EMBL/GenBank/DDBJ databases">
        <title>The draft genome of Phyllobacterium salinisoli.</title>
        <authorList>
            <person name="Liu L."/>
            <person name="Li L."/>
            <person name="Zhang X."/>
            <person name="Liang L."/>
        </authorList>
    </citation>
    <scope>NUCLEOTIDE SEQUENCE [LARGE SCALE GENOMIC DNA]</scope>
    <source>
        <strain evidence="9 10">LLAN61</strain>
    </source>
</reference>
<keyword evidence="6" id="KW-0411">Iron-sulfur</keyword>
<evidence type="ECO:0000313" key="10">
    <source>
        <dbReference type="Proteomes" id="UP000253420"/>
    </source>
</evidence>
<dbReference type="Gene3D" id="3.90.480.10">
    <property type="entry name" value="Sulfite Reductase Hemoprotein,Domain 2"/>
    <property type="match status" value="1"/>
</dbReference>
<protein>
    <submittedName>
        <fullName evidence="9">Precorrin-3B synthase</fullName>
        <ecNumber evidence="9">1.14.13.83</ecNumber>
    </submittedName>
</protein>
<keyword evidence="5" id="KW-0408">Iron</keyword>
<dbReference type="EC" id="1.14.13.83" evidence="9"/>
<dbReference type="PANTHER" id="PTHR32439">
    <property type="entry name" value="FERREDOXIN--NITRITE REDUCTASE, CHLOROPLASTIC"/>
    <property type="match status" value="1"/>
</dbReference>
<dbReference type="InterPro" id="IPR051329">
    <property type="entry name" value="NIR_SIR_4Fe-4S"/>
</dbReference>
<dbReference type="OrthoDB" id="7459360at2"/>
<dbReference type="NCBIfam" id="TIGR02435">
    <property type="entry name" value="CobG"/>
    <property type="match status" value="1"/>
</dbReference>
<dbReference type="PANTHER" id="PTHR32439:SF9">
    <property type="entry name" value="BLR3264 PROTEIN"/>
    <property type="match status" value="1"/>
</dbReference>
<dbReference type="InterPro" id="IPR036136">
    <property type="entry name" value="Nit/Sulf_reduc_fer-like_dom_sf"/>
</dbReference>
<evidence type="ECO:0000256" key="3">
    <source>
        <dbReference type="ARBA" id="ARBA00022723"/>
    </source>
</evidence>
<evidence type="ECO:0000256" key="5">
    <source>
        <dbReference type="ARBA" id="ARBA00023004"/>
    </source>
</evidence>
<evidence type="ECO:0000256" key="4">
    <source>
        <dbReference type="ARBA" id="ARBA00023002"/>
    </source>
</evidence>
<evidence type="ECO:0000256" key="6">
    <source>
        <dbReference type="ARBA" id="ARBA00023014"/>
    </source>
</evidence>
<dbReference type="InterPro" id="IPR012798">
    <property type="entry name" value="Cbl_synth_CobG-like"/>
</dbReference>
<dbReference type="GO" id="GO:0020037">
    <property type="term" value="F:heme binding"/>
    <property type="evidence" value="ECO:0007669"/>
    <property type="project" value="InterPro"/>
</dbReference>
<feature type="domain" description="Nitrite/Sulfite reductase ferredoxin-like" evidence="8">
    <location>
        <begin position="33"/>
        <end position="91"/>
    </location>
</feature>
<dbReference type="RefSeq" id="WP_114440007.1">
    <property type="nucleotide sequence ID" value="NZ_QOZG01000003.1"/>
</dbReference>
<evidence type="ECO:0000256" key="1">
    <source>
        <dbReference type="ARBA" id="ARBA00022485"/>
    </source>
</evidence>
<evidence type="ECO:0000259" key="7">
    <source>
        <dbReference type="Pfam" id="PF01077"/>
    </source>
</evidence>
<organism evidence="9 10">
    <name type="scientific">Phyllobacterium salinisoli</name>
    <dbReference type="NCBI Taxonomy" id="1899321"/>
    <lineage>
        <taxon>Bacteria</taxon>
        <taxon>Pseudomonadati</taxon>
        <taxon>Pseudomonadota</taxon>
        <taxon>Alphaproteobacteria</taxon>
        <taxon>Hyphomicrobiales</taxon>
        <taxon>Phyllobacteriaceae</taxon>
        <taxon>Phyllobacterium</taxon>
    </lineage>
</organism>
<dbReference type="SUPFAM" id="SSF56014">
    <property type="entry name" value="Nitrite and sulphite reductase 4Fe-4S domain-like"/>
    <property type="match status" value="2"/>
</dbReference>
<dbReference type="InterPro" id="IPR005117">
    <property type="entry name" value="NiRdtase/SiRdtase_haem-b_fer"/>
</dbReference>
<dbReference type="GO" id="GO:0051539">
    <property type="term" value="F:4 iron, 4 sulfur cluster binding"/>
    <property type="evidence" value="ECO:0007669"/>
    <property type="project" value="UniProtKB-KW"/>
</dbReference>
<dbReference type="AlphaFoldDB" id="A0A368K4S6"/>
<dbReference type="SUPFAM" id="SSF55124">
    <property type="entry name" value="Nitrite/Sulfite reductase N-terminal domain-like"/>
    <property type="match status" value="2"/>
</dbReference>
<feature type="domain" description="Nitrite/Sulfite reductase ferredoxin-like" evidence="8">
    <location>
        <begin position="273"/>
        <end position="338"/>
    </location>
</feature>
<keyword evidence="10" id="KW-1185">Reference proteome</keyword>
<evidence type="ECO:0000256" key="2">
    <source>
        <dbReference type="ARBA" id="ARBA00022617"/>
    </source>
</evidence>